<protein>
    <recommendedName>
        <fullName evidence="3">Right handed beta helix region</fullName>
    </recommendedName>
</protein>
<name>A0A965ZFX9_9SPHI</name>
<evidence type="ECO:0008006" key="3">
    <source>
        <dbReference type="Google" id="ProtNLM"/>
    </source>
</evidence>
<organism evidence="1 2">
    <name type="scientific">Mucilaginibacter agri</name>
    <dbReference type="NCBI Taxonomy" id="2695265"/>
    <lineage>
        <taxon>Bacteria</taxon>
        <taxon>Pseudomonadati</taxon>
        <taxon>Bacteroidota</taxon>
        <taxon>Sphingobacteriia</taxon>
        <taxon>Sphingobacteriales</taxon>
        <taxon>Sphingobacteriaceae</taxon>
        <taxon>Mucilaginibacter</taxon>
    </lineage>
</organism>
<dbReference type="AlphaFoldDB" id="A0A965ZFX9"/>
<evidence type="ECO:0000313" key="1">
    <source>
        <dbReference type="EMBL" id="NCD70215.1"/>
    </source>
</evidence>
<reference evidence="1" key="2">
    <citation type="submission" date="2020-10" db="EMBL/GenBank/DDBJ databases">
        <title>Mucilaginibacter sp. nov., isolated from soil.</title>
        <authorList>
            <person name="Jeon C.O."/>
        </authorList>
    </citation>
    <scope>NUCLEOTIDE SEQUENCE</scope>
    <source>
        <strain evidence="1">R11</strain>
    </source>
</reference>
<gene>
    <name evidence="1" type="ORF">GSY63_12675</name>
</gene>
<evidence type="ECO:0000313" key="2">
    <source>
        <dbReference type="Proteomes" id="UP000638732"/>
    </source>
</evidence>
<dbReference type="SUPFAM" id="SSF51126">
    <property type="entry name" value="Pectin lyase-like"/>
    <property type="match status" value="1"/>
</dbReference>
<sequence>MKIKFYSILGAIASVVILTSCKKAESINPVTDSITTTIAATTPVTGRTLPVGKGSGSLLIDGNTMGLKCNDLISVKSGTYNSIDVQNINAGCPIYIKNSGLVQMAGNWDHMHITNVSNLTIAGNGTAGIDDGFVSRDNPSYHSITLIGTTRNLTIQNFSFNNIGNIAIYNSGTIKYTGLAGSYTDGLKLLSLDCTNSQMFMQFGGDAVNGVITGLIKNLEIADVNFSKSDCGVVFFAANVDGYDIHNNTITDVNPTNNNHNGIFMIKGSGSFHHNLIKNHQGNAIRAWIRSFGTTPKDVLIYNNVVVNSRKYSAFEVQSFASEIMPGITTYANAQIYDNTCGNLNLSKDWYGVVVDVYDLFGGKCDVYDNVGFNFPAPNPNSYIVNQQATTVPTVSNNIYFTTSDAAGIPDVNALKVVQ</sequence>
<dbReference type="PROSITE" id="PS51257">
    <property type="entry name" value="PROKAR_LIPOPROTEIN"/>
    <property type="match status" value="1"/>
</dbReference>
<dbReference type="InterPro" id="IPR011050">
    <property type="entry name" value="Pectin_lyase_fold/virulence"/>
</dbReference>
<dbReference type="EMBL" id="WWEO01000042">
    <property type="protein sequence ID" value="NCD70215.1"/>
    <property type="molecule type" value="Genomic_DNA"/>
</dbReference>
<accession>A0A965ZFX9</accession>
<keyword evidence="2" id="KW-1185">Reference proteome</keyword>
<dbReference type="Proteomes" id="UP000638732">
    <property type="component" value="Unassembled WGS sequence"/>
</dbReference>
<comment type="caution">
    <text evidence="1">The sequence shown here is derived from an EMBL/GenBank/DDBJ whole genome shotgun (WGS) entry which is preliminary data.</text>
</comment>
<dbReference type="RefSeq" id="WP_166586178.1">
    <property type="nucleotide sequence ID" value="NZ_WWEO01000042.1"/>
</dbReference>
<reference evidence="1" key="1">
    <citation type="submission" date="2020-01" db="EMBL/GenBank/DDBJ databases">
        <authorList>
            <person name="Seo Y.L."/>
        </authorList>
    </citation>
    <scope>NUCLEOTIDE SEQUENCE</scope>
    <source>
        <strain evidence="1">R11</strain>
    </source>
</reference>
<proteinExistence type="predicted"/>